<dbReference type="GO" id="GO:0006643">
    <property type="term" value="P:membrane lipid metabolic process"/>
    <property type="evidence" value="ECO:0007669"/>
    <property type="project" value="TreeGrafter"/>
</dbReference>
<feature type="transmembrane region" description="Helical" evidence="7">
    <location>
        <begin position="12"/>
        <end position="29"/>
    </location>
</feature>
<dbReference type="InterPro" id="IPR051689">
    <property type="entry name" value="Sterol_desaturase/TMEM195"/>
</dbReference>
<dbReference type="GO" id="GO:0012505">
    <property type="term" value="C:endomembrane system"/>
    <property type="evidence" value="ECO:0007669"/>
    <property type="project" value="UniProtKB-SubCell"/>
</dbReference>
<name>A0A368LN03_9VIBR</name>
<dbReference type="GO" id="GO:0005506">
    <property type="term" value="F:iron ion binding"/>
    <property type="evidence" value="ECO:0007669"/>
    <property type="project" value="InterPro"/>
</dbReference>
<dbReference type="GeneID" id="303188544"/>
<dbReference type="Pfam" id="PF04116">
    <property type="entry name" value="FA_hydroxylase"/>
    <property type="match status" value="1"/>
</dbReference>
<dbReference type="AlphaFoldDB" id="A0A368LN03"/>
<reference evidence="9 10" key="1">
    <citation type="journal article" date="2017" name="Elife">
        <title>Extensive horizontal gene transfer in cheese-associated bacteria.</title>
        <authorList>
            <person name="Bonham K.S."/>
            <person name="Wolfe B.E."/>
            <person name="Dutton R.J."/>
        </authorList>
    </citation>
    <scope>NUCLEOTIDE SEQUENCE [LARGE SCALE GENOMIC DNA]</scope>
    <source>
        <strain evidence="9 10">JB196</strain>
    </source>
</reference>
<evidence type="ECO:0000256" key="7">
    <source>
        <dbReference type="SAM" id="Phobius"/>
    </source>
</evidence>
<dbReference type="Proteomes" id="UP000252479">
    <property type="component" value="Unassembled WGS sequence"/>
</dbReference>
<evidence type="ECO:0000256" key="6">
    <source>
        <dbReference type="ARBA" id="ARBA00023136"/>
    </source>
</evidence>
<evidence type="ECO:0000259" key="8">
    <source>
        <dbReference type="Pfam" id="PF04116"/>
    </source>
</evidence>
<dbReference type="EMBL" id="QPGL01000001">
    <property type="protein sequence ID" value="RCS73279.1"/>
    <property type="molecule type" value="Genomic_DNA"/>
</dbReference>
<keyword evidence="2 7" id="KW-0812">Transmembrane</keyword>
<comment type="subcellular location">
    <subcellularLocation>
        <location evidence="1">Endomembrane system</location>
        <topology evidence="1">Multi-pass membrane protein</topology>
    </subcellularLocation>
</comment>
<evidence type="ECO:0000256" key="4">
    <source>
        <dbReference type="ARBA" id="ARBA00023002"/>
    </source>
</evidence>
<dbReference type="PANTHER" id="PTHR21624:SF1">
    <property type="entry name" value="ALKYLGLYCEROL MONOOXYGENASE"/>
    <property type="match status" value="1"/>
</dbReference>
<sequence>MMDLLLENQNIIRVSIFITVLFVMALWEIKLPRKSLTQPKWYRWLNNMSLVVVNGLLLPIALPFLAVSTAIVAQEKHIGLFNLINMNAVLTGVISLILLDVIIYWQHRVFHKVPLLWRLHRVHHTDQDIDVTTGSRFHFIEIWLSMLVKMIMILTFGISPIAVLLFEILLNASAMFNHSNIQISSNIDNKLRKIIVTPDMHRVHHSIYRNETDSNYGFCLSVWDRWFNSYISQPKDGHQSMKIGIDLFRHLKEQSLIKMLTQPFRKQ</sequence>
<dbReference type="GO" id="GO:0008610">
    <property type="term" value="P:lipid biosynthetic process"/>
    <property type="evidence" value="ECO:0007669"/>
    <property type="project" value="InterPro"/>
</dbReference>
<keyword evidence="6 7" id="KW-0472">Membrane</keyword>
<feature type="transmembrane region" description="Helical" evidence="7">
    <location>
        <begin position="49"/>
        <end position="72"/>
    </location>
</feature>
<proteinExistence type="predicted"/>
<comment type="caution">
    <text evidence="9">The sequence shown here is derived from an EMBL/GenBank/DDBJ whole genome shotgun (WGS) entry which is preliminary data.</text>
</comment>
<accession>A0A368LN03</accession>
<keyword evidence="10" id="KW-1185">Reference proteome</keyword>
<gene>
    <name evidence="9" type="ORF">CIK83_06405</name>
</gene>
<keyword evidence="5" id="KW-0443">Lipid metabolism</keyword>
<feature type="domain" description="Fatty acid hydroxylase" evidence="8">
    <location>
        <begin position="94"/>
        <end position="228"/>
    </location>
</feature>
<keyword evidence="3 7" id="KW-1133">Transmembrane helix</keyword>
<evidence type="ECO:0000256" key="5">
    <source>
        <dbReference type="ARBA" id="ARBA00023098"/>
    </source>
</evidence>
<dbReference type="InterPro" id="IPR006694">
    <property type="entry name" value="Fatty_acid_hydroxylase"/>
</dbReference>
<dbReference type="PANTHER" id="PTHR21624">
    <property type="entry name" value="STEROL DESATURASE-RELATED PROTEIN"/>
    <property type="match status" value="1"/>
</dbReference>
<evidence type="ECO:0000313" key="9">
    <source>
        <dbReference type="EMBL" id="RCS73279.1"/>
    </source>
</evidence>
<dbReference type="GO" id="GO:0016020">
    <property type="term" value="C:membrane"/>
    <property type="evidence" value="ECO:0007669"/>
    <property type="project" value="GOC"/>
</dbReference>
<evidence type="ECO:0000256" key="3">
    <source>
        <dbReference type="ARBA" id="ARBA00022989"/>
    </source>
</evidence>
<feature type="transmembrane region" description="Helical" evidence="7">
    <location>
        <begin position="142"/>
        <end position="166"/>
    </location>
</feature>
<keyword evidence="4" id="KW-0560">Oxidoreductase</keyword>
<evidence type="ECO:0000256" key="2">
    <source>
        <dbReference type="ARBA" id="ARBA00022692"/>
    </source>
</evidence>
<evidence type="ECO:0000313" key="10">
    <source>
        <dbReference type="Proteomes" id="UP000252479"/>
    </source>
</evidence>
<organism evidence="9 10">
    <name type="scientific">Vibrio casei</name>
    <dbReference type="NCBI Taxonomy" id="673372"/>
    <lineage>
        <taxon>Bacteria</taxon>
        <taxon>Pseudomonadati</taxon>
        <taxon>Pseudomonadota</taxon>
        <taxon>Gammaproteobacteria</taxon>
        <taxon>Vibrionales</taxon>
        <taxon>Vibrionaceae</taxon>
        <taxon>Vibrio</taxon>
    </lineage>
</organism>
<evidence type="ECO:0000256" key="1">
    <source>
        <dbReference type="ARBA" id="ARBA00004127"/>
    </source>
</evidence>
<dbReference type="OrthoDB" id="9770329at2"/>
<dbReference type="GO" id="GO:0050479">
    <property type="term" value="F:glyceryl-ether monooxygenase activity"/>
    <property type="evidence" value="ECO:0007669"/>
    <property type="project" value="TreeGrafter"/>
</dbReference>
<dbReference type="RefSeq" id="WP_086958355.1">
    <property type="nucleotide sequence ID" value="NZ_AP018680.1"/>
</dbReference>
<feature type="transmembrane region" description="Helical" evidence="7">
    <location>
        <begin position="84"/>
        <end position="105"/>
    </location>
</feature>
<protein>
    <submittedName>
        <fullName evidence="9">Sterol desaturase family protein</fullName>
    </submittedName>
</protein>